<feature type="region of interest" description="Disordered" evidence="1">
    <location>
        <begin position="107"/>
        <end position="134"/>
    </location>
</feature>
<sequence>MDVATVRHAKVRGFLMTFRLHELYASLHGELAQRPLSFPGDIKTVDKVATTTCNNNSLAIIGNYAATCLDAAGGAVDATGGAVGRFSVELYSYTSCGFLKQTQIKGNSRRKGKNVPKTSVTSETDVIDTVDSPL</sequence>
<dbReference type="AlphaFoldDB" id="A0AAN9R7U6"/>
<keyword evidence="3" id="KW-1185">Reference proteome</keyword>
<dbReference type="EMBL" id="JAYMYQ010000001">
    <property type="protein sequence ID" value="KAK7361069.1"/>
    <property type="molecule type" value="Genomic_DNA"/>
</dbReference>
<dbReference type="Proteomes" id="UP001367508">
    <property type="component" value="Unassembled WGS sequence"/>
</dbReference>
<gene>
    <name evidence="2" type="ORF">VNO77_03099</name>
</gene>
<accession>A0AAN9R7U6</accession>
<evidence type="ECO:0000313" key="2">
    <source>
        <dbReference type="EMBL" id="KAK7361069.1"/>
    </source>
</evidence>
<organism evidence="2 3">
    <name type="scientific">Canavalia gladiata</name>
    <name type="common">Sword bean</name>
    <name type="synonym">Dolichos gladiatus</name>
    <dbReference type="NCBI Taxonomy" id="3824"/>
    <lineage>
        <taxon>Eukaryota</taxon>
        <taxon>Viridiplantae</taxon>
        <taxon>Streptophyta</taxon>
        <taxon>Embryophyta</taxon>
        <taxon>Tracheophyta</taxon>
        <taxon>Spermatophyta</taxon>
        <taxon>Magnoliopsida</taxon>
        <taxon>eudicotyledons</taxon>
        <taxon>Gunneridae</taxon>
        <taxon>Pentapetalae</taxon>
        <taxon>rosids</taxon>
        <taxon>fabids</taxon>
        <taxon>Fabales</taxon>
        <taxon>Fabaceae</taxon>
        <taxon>Papilionoideae</taxon>
        <taxon>50 kb inversion clade</taxon>
        <taxon>NPAAA clade</taxon>
        <taxon>indigoferoid/millettioid clade</taxon>
        <taxon>Phaseoleae</taxon>
        <taxon>Canavalia</taxon>
    </lineage>
</organism>
<proteinExistence type="predicted"/>
<name>A0AAN9R7U6_CANGL</name>
<protein>
    <submittedName>
        <fullName evidence="2">Uncharacterized protein</fullName>
    </submittedName>
</protein>
<evidence type="ECO:0000313" key="3">
    <source>
        <dbReference type="Proteomes" id="UP001367508"/>
    </source>
</evidence>
<evidence type="ECO:0000256" key="1">
    <source>
        <dbReference type="SAM" id="MobiDB-lite"/>
    </source>
</evidence>
<comment type="caution">
    <text evidence="2">The sequence shown here is derived from an EMBL/GenBank/DDBJ whole genome shotgun (WGS) entry which is preliminary data.</text>
</comment>
<reference evidence="2 3" key="1">
    <citation type="submission" date="2024-01" db="EMBL/GenBank/DDBJ databases">
        <title>The genomes of 5 underutilized Papilionoideae crops provide insights into root nodulation and disease resistanc.</title>
        <authorList>
            <person name="Jiang F."/>
        </authorList>
    </citation>
    <scope>NUCLEOTIDE SEQUENCE [LARGE SCALE GENOMIC DNA]</scope>
    <source>
        <strain evidence="2">LVBAO_FW01</strain>
        <tissue evidence="2">Leaves</tissue>
    </source>
</reference>